<dbReference type="EMBL" id="UIDG01000135">
    <property type="protein sequence ID" value="SUS05878.1"/>
    <property type="molecule type" value="Genomic_DNA"/>
</dbReference>
<evidence type="ECO:0000313" key="1">
    <source>
        <dbReference type="EMBL" id="SUS05878.1"/>
    </source>
</evidence>
<accession>A0A380TE46</accession>
<gene>
    <name evidence="1" type="ORF">DF3PB_220015</name>
</gene>
<proteinExistence type="predicted"/>
<protein>
    <submittedName>
        <fullName evidence="1">Uncharacterized protein</fullName>
    </submittedName>
</protein>
<sequence>MPTLKLTDGESSLAIDLVSHDGDAYVSIAIQSHGSAGCNDLYVLSSDFRVFCSSLLSLQRSLQGEARLTAVMPEELDIVVAPADRLGHIQVKGCTGYHVLVAHTSYWHSVHFGFQVEPTQLDAAVKVPWVTEHAV</sequence>
<organism evidence="1">
    <name type="scientific">metagenome</name>
    <dbReference type="NCBI Taxonomy" id="256318"/>
    <lineage>
        <taxon>unclassified sequences</taxon>
        <taxon>metagenomes</taxon>
    </lineage>
</organism>
<dbReference type="AlphaFoldDB" id="A0A380TE46"/>
<reference evidence="1" key="1">
    <citation type="submission" date="2018-07" db="EMBL/GenBank/DDBJ databases">
        <authorList>
            <person name="Quirk P.G."/>
            <person name="Krulwich T.A."/>
        </authorList>
    </citation>
    <scope>NUCLEOTIDE SEQUENCE</scope>
</reference>
<name>A0A380TE46_9ZZZZ</name>